<accession>A0AC54Z8I6</accession>
<dbReference type="Proteomes" id="UP000694850">
    <property type="component" value="Unplaced"/>
</dbReference>
<proteinExistence type="predicted"/>
<protein>
    <submittedName>
        <fullName evidence="2">Cytoplasmic polyadenylated homeobox-like</fullName>
    </submittedName>
</protein>
<keyword evidence="1" id="KW-1185">Reference proteome</keyword>
<reference evidence="2" key="1">
    <citation type="submission" date="2025-08" db="UniProtKB">
        <authorList>
            <consortium name="RefSeq"/>
        </authorList>
    </citation>
    <scope>IDENTIFICATION</scope>
</reference>
<organism evidence="1 2">
    <name type="scientific">Orycteropus afer afer</name>
    <dbReference type="NCBI Taxonomy" id="1230840"/>
    <lineage>
        <taxon>Eukaryota</taxon>
        <taxon>Metazoa</taxon>
        <taxon>Chordata</taxon>
        <taxon>Craniata</taxon>
        <taxon>Vertebrata</taxon>
        <taxon>Euteleostomi</taxon>
        <taxon>Mammalia</taxon>
        <taxon>Eutheria</taxon>
        <taxon>Afrotheria</taxon>
        <taxon>Tubulidentata</taxon>
        <taxon>Orycteropodidae</taxon>
        <taxon>Orycteropus</taxon>
    </lineage>
</organism>
<evidence type="ECO:0000313" key="1">
    <source>
        <dbReference type="Proteomes" id="UP000694850"/>
    </source>
</evidence>
<dbReference type="RefSeq" id="XP_042637102.1">
    <property type="nucleotide sequence ID" value="XM_042781168.1"/>
</dbReference>
<evidence type="ECO:0000313" key="2">
    <source>
        <dbReference type="RefSeq" id="XP_042637102.1"/>
    </source>
</evidence>
<gene>
    <name evidence="2" type="primary">LOC122150123</name>
</gene>
<name>A0AC54Z8I6_ORYAF</name>
<sequence length="266" mass="30185">MASNGSPIEKDGHEKIMRTERKRGKRHTFTMEELLILNNTFLEDSYPDFTTRRELSNLVHCSKDVICNWFQNKRAPLPAKERCKIFVAKKQKEFPVRGHTISSIQVTTSEAPDCIPEQSFSHSQETHLLRPGCSSLDTKGVPSQQVGSGPSGIPNNGKGHALEYQGNTGSGLVPGSQFPNYRSAIGFHHLTSSMDYFDRDRPARGEGQYVSPYPLPDVYSVLGARQQEEWKNCPYSLQGQQQNAWQHHLQQLQRPQNCQEKLQFQE</sequence>